<dbReference type="EMBL" id="FQWL01000010">
    <property type="protein sequence ID" value="SHH07745.1"/>
    <property type="molecule type" value="Genomic_DNA"/>
</dbReference>
<keyword evidence="1 2" id="KW-0238">DNA-binding</keyword>
<dbReference type="PROSITE" id="PS51755">
    <property type="entry name" value="OMPR_PHOB"/>
    <property type="match status" value="1"/>
</dbReference>
<dbReference type="InterPro" id="IPR036388">
    <property type="entry name" value="WH-like_DNA-bd_sf"/>
</dbReference>
<dbReference type="GO" id="GO:0006355">
    <property type="term" value="P:regulation of DNA-templated transcription"/>
    <property type="evidence" value="ECO:0007669"/>
    <property type="project" value="InterPro"/>
</dbReference>
<accession>A0A1M5Q0S3</accession>
<keyword evidence="3" id="KW-0812">Transmembrane</keyword>
<evidence type="ECO:0000256" key="1">
    <source>
        <dbReference type="ARBA" id="ARBA00023125"/>
    </source>
</evidence>
<dbReference type="SMART" id="SM00862">
    <property type="entry name" value="Trans_reg_C"/>
    <property type="match status" value="1"/>
</dbReference>
<evidence type="ECO:0000313" key="5">
    <source>
        <dbReference type="EMBL" id="SHH07745.1"/>
    </source>
</evidence>
<feature type="domain" description="OmpR/PhoB-type" evidence="4">
    <location>
        <begin position="190"/>
        <end position="287"/>
    </location>
</feature>
<feature type="transmembrane region" description="Helical" evidence="3">
    <location>
        <begin position="160"/>
        <end position="178"/>
    </location>
</feature>
<gene>
    <name evidence="5" type="ORF">SAMN04488116_3462</name>
</gene>
<name>A0A1M5Q0S3_9FLAO</name>
<dbReference type="Proteomes" id="UP000184532">
    <property type="component" value="Unassembled WGS sequence"/>
</dbReference>
<evidence type="ECO:0000313" key="6">
    <source>
        <dbReference type="Proteomes" id="UP000184532"/>
    </source>
</evidence>
<evidence type="ECO:0000256" key="3">
    <source>
        <dbReference type="SAM" id="Phobius"/>
    </source>
</evidence>
<dbReference type="InterPro" id="IPR001867">
    <property type="entry name" value="OmpR/PhoB-type_DNA-bd"/>
</dbReference>
<dbReference type="Gene3D" id="1.10.10.10">
    <property type="entry name" value="Winged helix-like DNA-binding domain superfamily/Winged helix DNA-binding domain"/>
    <property type="match status" value="1"/>
</dbReference>
<dbReference type="GO" id="GO:0000160">
    <property type="term" value="P:phosphorelay signal transduction system"/>
    <property type="evidence" value="ECO:0007669"/>
    <property type="project" value="InterPro"/>
</dbReference>
<dbReference type="GO" id="GO:0003677">
    <property type="term" value="F:DNA binding"/>
    <property type="evidence" value="ECO:0007669"/>
    <property type="project" value="UniProtKB-UniRule"/>
</dbReference>
<dbReference type="AlphaFoldDB" id="A0A1M5Q0S3"/>
<keyword evidence="3" id="KW-0472">Membrane</keyword>
<proteinExistence type="predicted"/>
<protein>
    <submittedName>
        <fullName evidence="5">Transcriptional regulatory protein, C terminal</fullName>
    </submittedName>
</protein>
<dbReference type="OrthoDB" id="7556122at2"/>
<dbReference type="RefSeq" id="WP_073181947.1">
    <property type="nucleotide sequence ID" value="NZ_FQWL01000010.1"/>
</dbReference>
<organism evidence="5 6">
    <name type="scientific">Flagellimonas flava</name>
    <dbReference type="NCBI Taxonomy" id="570519"/>
    <lineage>
        <taxon>Bacteria</taxon>
        <taxon>Pseudomonadati</taxon>
        <taxon>Bacteroidota</taxon>
        <taxon>Flavobacteriia</taxon>
        <taxon>Flavobacteriales</taxon>
        <taxon>Flavobacteriaceae</taxon>
        <taxon>Flagellimonas</taxon>
    </lineage>
</organism>
<dbReference type="Pfam" id="PF00486">
    <property type="entry name" value="Trans_reg_C"/>
    <property type="match status" value="1"/>
</dbReference>
<sequence length="293" mass="33194">MKIALYIGTVIFTFALTLVATKNESNSEDDTFPNRVKVALRNTGNTLLLQSGDSTSLVFPVTKNGPNTFQLTFQMRLSIVPDSLVASVHKSFRAMNLPNDYLVEVVDCSNLEVSYSYSISNNEESNIVPCLGRSLPMKCYTINVIFPNPPDIKKSPIPKSWYTLVLFGTLGVGIFFWVRHKEKGEIAETVERTQIGNYAFYKDRNMLVKGDVCMQLTAKETELLKLFSDNLNQVVSRDQLLKEVWENKGIFVGRSLDTFISKLRKKFQDDEDINILNVHGVGYKLEVLKKSRK</sequence>
<dbReference type="STRING" id="570519.SAMN04488116_3462"/>
<feature type="DNA-binding region" description="OmpR/PhoB-type" evidence="2">
    <location>
        <begin position="190"/>
        <end position="287"/>
    </location>
</feature>
<keyword evidence="3" id="KW-1133">Transmembrane helix</keyword>
<dbReference type="InterPro" id="IPR016032">
    <property type="entry name" value="Sig_transdc_resp-reg_C-effctor"/>
</dbReference>
<evidence type="ECO:0000259" key="4">
    <source>
        <dbReference type="PROSITE" id="PS51755"/>
    </source>
</evidence>
<dbReference type="SUPFAM" id="SSF46894">
    <property type="entry name" value="C-terminal effector domain of the bipartite response regulators"/>
    <property type="match status" value="1"/>
</dbReference>
<dbReference type="CDD" id="cd00383">
    <property type="entry name" value="trans_reg_C"/>
    <property type="match status" value="1"/>
</dbReference>
<evidence type="ECO:0000256" key="2">
    <source>
        <dbReference type="PROSITE-ProRule" id="PRU01091"/>
    </source>
</evidence>
<reference evidence="6" key="1">
    <citation type="submission" date="2016-11" db="EMBL/GenBank/DDBJ databases">
        <authorList>
            <person name="Varghese N."/>
            <person name="Submissions S."/>
        </authorList>
    </citation>
    <scope>NUCLEOTIDE SEQUENCE [LARGE SCALE GENOMIC DNA]</scope>
    <source>
        <strain evidence="6">DSM 22638</strain>
    </source>
</reference>
<keyword evidence="6" id="KW-1185">Reference proteome</keyword>